<dbReference type="PANTHER" id="PTHR23513:SF9">
    <property type="entry name" value="ENTEROBACTIN EXPORTER ENTS"/>
    <property type="match status" value="1"/>
</dbReference>
<keyword evidence="2" id="KW-0813">Transport</keyword>
<dbReference type="AlphaFoldDB" id="A0A934X4Q0"/>
<evidence type="ECO:0000256" key="5">
    <source>
        <dbReference type="ARBA" id="ARBA00022989"/>
    </source>
</evidence>
<evidence type="ECO:0000313" key="8">
    <source>
        <dbReference type="EMBL" id="MBK6300415.1"/>
    </source>
</evidence>
<proteinExistence type="predicted"/>
<protein>
    <submittedName>
        <fullName evidence="8">MFS transporter</fullName>
    </submittedName>
</protein>
<dbReference type="GO" id="GO:0022857">
    <property type="term" value="F:transmembrane transporter activity"/>
    <property type="evidence" value="ECO:0007669"/>
    <property type="project" value="InterPro"/>
</dbReference>
<dbReference type="Proteomes" id="UP000718281">
    <property type="component" value="Unassembled WGS sequence"/>
</dbReference>
<evidence type="ECO:0000256" key="7">
    <source>
        <dbReference type="SAM" id="Phobius"/>
    </source>
</evidence>
<feature type="transmembrane region" description="Helical" evidence="7">
    <location>
        <begin position="166"/>
        <end position="184"/>
    </location>
</feature>
<evidence type="ECO:0000256" key="4">
    <source>
        <dbReference type="ARBA" id="ARBA00022692"/>
    </source>
</evidence>
<feature type="transmembrane region" description="Helical" evidence="7">
    <location>
        <begin position="274"/>
        <end position="292"/>
    </location>
</feature>
<feature type="transmembrane region" description="Helical" evidence="7">
    <location>
        <begin position="12"/>
        <end position="33"/>
    </location>
</feature>
<evidence type="ECO:0000256" key="6">
    <source>
        <dbReference type="ARBA" id="ARBA00023136"/>
    </source>
</evidence>
<dbReference type="Gene3D" id="1.20.1250.20">
    <property type="entry name" value="MFS general substrate transporter like domains"/>
    <property type="match status" value="1"/>
</dbReference>
<keyword evidence="4 7" id="KW-0812">Transmembrane</keyword>
<dbReference type="SUPFAM" id="SSF103473">
    <property type="entry name" value="MFS general substrate transporter"/>
    <property type="match status" value="1"/>
</dbReference>
<dbReference type="EMBL" id="JADIXZ010000004">
    <property type="protein sequence ID" value="MBK6300415.1"/>
    <property type="molecule type" value="Genomic_DNA"/>
</dbReference>
<name>A0A934X4Q0_9MICO</name>
<reference evidence="8 9" key="1">
    <citation type="submission" date="2020-10" db="EMBL/GenBank/DDBJ databases">
        <title>Connecting structure to function with the recovery of over 1000 high-quality activated sludge metagenome-assembled genomes encoding full-length rRNA genes using long-read sequencing.</title>
        <authorList>
            <person name="Singleton C.M."/>
            <person name="Petriglieri F."/>
            <person name="Kristensen J.M."/>
            <person name="Kirkegaard R.H."/>
            <person name="Michaelsen T.Y."/>
            <person name="Andersen M.H."/>
            <person name="Karst S.M."/>
            <person name="Dueholm M.S."/>
            <person name="Nielsen P.H."/>
            <person name="Albertsen M."/>
        </authorList>
    </citation>
    <scope>NUCLEOTIDE SEQUENCE [LARGE SCALE GENOMIC DNA]</scope>
    <source>
        <strain evidence="8">AalE_18-Q3-R2-46_BAT3C.188</strain>
    </source>
</reference>
<feature type="transmembrane region" description="Helical" evidence="7">
    <location>
        <begin position="76"/>
        <end position="96"/>
    </location>
</feature>
<comment type="caution">
    <text evidence="8">The sequence shown here is derived from an EMBL/GenBank/DDBJ whole genome shotgun (WGS) entry which is preliminary data.</text>
</comment>
<sequence length="413" mass="41396">MAVEPALRRPEVRRVITSHAFAAVGMGLPWPVLLLAVEQSTSSQLLLGLAGAARLAPYVALSWLSGRLADRRERALIVRISLWARAVALLVAAAALAASNPLVAVVAATGAIVAGTPAYPALAAGMPRLAGAATERATSVLVTVEVASFVVGPAVGGLFVGRMPPAWVPLIGAIFVGVAIVAFGRTAMPAPEASAIDVAEGGVWSLLRRDPCARQALAVVAVVNALLSVLGLLLLQLAHEVWRSGDEGFGLATALLGFGALGAPVVAHSRTMRSGRAALLTLAGAAAVFALLPGGPASFGALAVIGAVAVCCENVATSVLQATVPDELRASVLGLGDTVMVGAALLAAVATPWLGVRLGPASLLLLVAAGTAMLALAWSAGRQGPDSVATLPGGSGEELPVQHEDVGVRVPGV</sequence>
<dbReference type="InterPro" id="IPR011701">
    <property type="entry name" value="MFS"/>
</dbReference>
<dbReference type="GO" id="GO:0005886">
    <property type="term" value="C:plasma membrane"/>
    <property type="evidence" value="ECO:0007669"/>
    <property type="project" value="UniProtKB-SubCell"/>
</dbReference>
<dbReference type="PANTHER" id="PTHR23513">
    <property type="entry name" value="INTEGRAL MEMBRANE EFFLUX PROTEIN-RELATED"/>
    <property type="match status" value="1"/>
</dbReference>
<evidence type="ECO:0000256" key="2">
    <source>
        <dbReference type="ARBA" id="ARBA00022448"/>
    </source>
</evidence>
<organism evidence="8 9">
    <name type="scientific">Candidatus Phosphoribacter hodrii</name>
    <dbReference type="NCBI Taxonomy" id="2953743"/>
    <lineage>
        <taxon>Bacteria</taxon>
        <taxon>Bacillati</taxon>
        <taxon>Actinomycetota</taxon>
        <taxon>Actinomycetes</taxon>
        <taxon>Micrococcales</taxon>
        <taxon>Dermatophilaceae</taxon>
        <taxon>Candidatus Phosphoribacter</taxon>
    </lineage>
</organism>
<feature type="transmembrane region" description="Helical" evidence="7">
    <location>
        <begin position="137"/>
        <end position="160"/>
    </location>
</feature>
<dbReference type="Pfam" id="PF07690">
    <property type="entry name" value="MFS_1"/>
    <property type="match status" value="1"/>
</dbReference>
<evidence type="ECO:0000313" key="9">
    <source>
        <dbReference type="Proteomes" id="UP000718281"/>
    </source>
</evidence>
<feature type="transmembrane region" description="Helical" evidence="7">
    <location>
        <begin position="332"/>
        <end position="355"/>
    </location>
</feature>
<feature type="transmembrane region" description="Helical" evidence="7">
    <location>
        <begin position="361"/>
        <end position="381"/>
    </location>
</feature>
<dbReference type="InterPro" id="IPR036259">
    <property type="entry name" value="MFS_trans_sf"/>
</dbReference>
<evidence type="ECO:0000256" key="3">
    <source>
        <dbReference type="ARBA" id="ARBA00022475"/>
    </source>
</evidence>
<keyword evidence="3" id="KW-1003">Cell membrane</keyword>
<comment type="subcellular location">
    <subcellularLocation>
        <location evidence="1">Cell inner membrane</location>
        <topology evidence="1">Multi-pass membrane protein</topology>
    </subcellularLocation>
</comment>
<feature type="transmembrane region" description="Helical" evidence="7">
    <location>
        <begin position="298"/>
        <end position="320"/>
    </location>
</feature>
<accession>A0A934X4Q0</accession>
<keyword evidence="6 7" id="KW-0472">Membrane</keyword>
<evidence type="ECO:0000256" key="1">
    <source>
        <dbReference type="ARBA" id="ARBA00004429"/>
    </source>
</evidence>
<feature type="transmembrane region" description="Helical" evidence="7">
    <location>
        <begin position="249"/>
        <end position="267"/>
    </location>
</feature>
<gene>
    <name evidence="8" type="ORF">IPF40_04975</name>
</gene>
<feature type="transmembrane region" description="Helical" evidence="7">
    <location>
        <begin position="102"/>
        <end position="125"/>
    </location>
</feature>
<feature type="transmembrane region" description="Helical" evidence="7">
    <location>
        <begin position="216"/>
        <end position="237"/>
    </location>
</feature>
<keyword evidence="5 7" id="KW-1133">Transmembrane helix</keyword>